<dbReference type="AlphaFoldDB" id="A0A813F214"/>
<dbReference type="EMBL" id="CAJNNV010022773">
    <property type="protein sequence ID" value="CAE8608334.1"/>
    <property type="molecule type" value="Genomic_DNA"/>
</dbReference>
<keyword evidence="2" id="KW-1185">Reference proteome</keyword>
<name>A0A813F214_POLGL</name>
<reference evidence="1" key="1">
    <citation type="submission" date="2021-02" db="EMBL/GenBank/DDBJ databases">
        <authorList>
            <person name="Dougan E. K."/>
            <person name="Rhodes N."/>
            <person name="Thang M."/>
            <person name="Chan C."/>
        </authorList>
    </citation>
    <scope>NUCLEOTIDE SEQUENCE</scope>
</reference>
<accession>A0A813F214</accession>
<evidence type="ECO:0000313" key="1">
    <source>
        <dbReference type="EMBL" id="CAE8608334.1"/>
    </source>
</evidence>
<dbReference type="InterPro" id="IPR001920">
    <property type="entry name" value="Asp/Glu_race"/>
</dbReference>
<evidence type="ECO:0000313" key="2">
    <source>
        <dbReference type="Proteomes" id="UP000654075"/>
    </source>
</evidence>
<gene>
    <name evidence="1" type="ORF">PGLA1383_LOCUS26206</name>
</gene>
<dbReference type="Gene3D" id="3.40.50.1860">
    <property type="match status" value="1"/>
</dbReference>
<feature type="non-terminal residue" evidence="1">
    <location>
        <position position="110"/>
    </location>
</feature>
<proteinExistence type="predicted"/>
<dbReference type="GO" id="GO:0016855">
    <property type="term" value="F:racemase and epimerase activity, acting on amino acids and derivatives"/>
    <property type="evidence" value="ECO:0007669"/>
    <property type="project" value="InterPro"/>
</dbReference>
<sequence>TVLKTSDSLASVAFRVHLPVRGAIKLRKWALPRRSADARGWRAKIGVIAPSTNTIVQPDMEDIRIAIPGGGVTNHVGRIMVPNASLATDEDFARFQAFIGPRWTWRPTAA</sequence>
<comment type="caution">
    <text evidence="1">The sequence shown here is derived from an EMBL/GenBank/DDBJ whole genome shotgun (WGS) entry which is preliminary data.</text>
</comment>
<dbReference type="Proteomes" id="UP000654075">
    <property type="component" value="Unassembled WGS sequence"/>
</dbReference>
<organism evidence="1 2">
    <name type="scientific">Polarella glacialis</name>
    <name type="common">Dinoflagellate</name>
    <dbReference type="NCBI Taxonomy" id="89957"/>
    <lineage>
        <taxon>Eukaryota</taxon>
        <taxon>Sar</taxon>
        <taxon>Alveolata</taxon>
        <taxon>Dinophyceae</taxon>
        <taxon>Suessiales</taxon>
        <taxon>Suessiaceae</taxon>
        <taxon>Polarella</taxon>
    </lineage>
</organism>
<feature type="non-terminal residue" evidence="1">
    <location>
        <position position="1"/>
    </location>
</feature>
<protein>
    <submittedName>
        <fullName evidence="1">Uncharacterized protein</fullName>
    </submittedName>
</protein>